<evidence type="ECO:0000313" key="6">
    <source>
        <dbReference type="EMBL" id="AGP42272.1"/>
    </source>
</evidence>
<evidence type="ECO:0000259" key="4">
    <source>
        <dbReference type="Pfam" id="PF04717"/>
    </source>
</evidence>
<dbReference type="InterPro" id="IPR006533">
    <property type="entry name" value="T6SS_Vgr_RhsGE"/>
</dbReference>
<dbReference type="PATRIC" id="fig|1254432.3.peg.11698"/>
<dbReference type="PANTHER" id="PTHR32305">
    <property type="match status" value="1"/>
</dbReference>
<dbReference type="Pfam" id="PF04717">
    <property type="entry name" value="Phage_base_V"/>
    <property type="match status" value="1"/>
</dbReference>
<keyword evidence="3" id="KW-0964">Secreted</keyword>
<dbReference type="Gene3D" id="3.55.50.10">
    <property type="entry name" value="Baseplate protein-like domains"/>
    <property type="match status" value="1"/>
</dbReference>
<evidence type="ECO:0000256" key="1">
    <source>
        <dbReference type="ARBA" id="ARBA00004613"/>
    </source>
</evidence>
<dbReference type="GO" id="GO:0005576">
    <property type="term" value="C:extracellular region"/>
    <property type="evidence" value="ECO:0007669"/>
    <property type="project" value="UniProtKB-SubCell"/>
</dbReference>
<dbReference type="InterPro" id="IPR017847">
    <property type="entry name" value="T6SS_RhsGE_Vgr_subset"/>
</dbReference>
<dbReference type="AlphaFoldDB" id="S4Y9Q9"/>
<comment type="subcellular location">
    <subcellularLocation>
        <location evidence="1">Secreted</location>
    </subcellularLocation>
</comment>
<dbReference type="KEGG" id="scu:SCE1572_51900"/>
<evidence type="ECO:0000259" key="5">
    <source>
        <dbReference type="Pfam" id="PF22178"/>
    </source>
</evidence>
<gene>
    <name evidence="6" type="ORF">SCE1572_51900</name>
</gene>
<dbReference type="Gene3D" id="2.30.110.50">
    <property type="match status" value="1"/>
</dbReference>
<dbReference type="Gene3D" id="2.40.50.230">
    <property type="entry name" value="Gp5 N-terminal domain"/>
    <property type="match status" value="1"/>
</dbReference>
<name>S4Y9Q9_SORCE</name>
<dbReference type="InterPro" id="IPR054030">
    <property type="entry name" value="Gp5_Vgr_C"/>
</dbReference>
<dbReference type="Gene3D" id="4.10.220.110">
    <property type="match status" value="1"/>
</dbReference>
<comment type="similarity">
    <text evidence="2">Belongs to the VgrG protein family.</text>
</comment>
<dbReference type="NCBIfam" id="TIGR03361">
    <property type="entry name" value="VI_Rhs_Vgr"/>
    <property type="match status" value="1"/>
</dbReference>
<dbReference type="Pfam" id="PF05954">
    <property type="entry name" value="Phage_GPD"/>
    <property type="match status" value="1"/>
</dbReference>
<dbReference type="SUPFAM" id="SSF69255">
    <property type="entry name" value="gp5 N-terminal domain-like"/>
    <property type="match status" value="1"/>
</dbReference>
<dbReference type="InterPro" id="IPR037026">
    <property type="entry name" value="Vgr_OB-fold_dom_sf"/>
</dbReference>
<sequence>MSRLSLSFASKEESLSVRRFSVREQISSLFEVSILAVSEIEDLDLDSLVGKAAAFKAESAVLHSAVPARVWAGLCAQMEQVQVEPTGLSTYRLRIVPLLFRATLRRNSRIFQHMTIPEIVLQVLKEWEIEPEVALGAKYPAHEYRVQYGETDYAFICRLLEEAGISFYFSHRADGGRMGAELTRLVLSDAPERREPRPGAPIAYVDNPNQSSGREYVSELVVSHEVRPGHVTLRDFDFRMRPDYQLFAEARDGLEDELRYEQYHYVPGAFVVEPGKGGDTPVADDRGVARVDIKEAEALAARSLEGERGGRRSVRYRTNALDLCPGVVLSLGGHPRKELAPDQALLVVASTFEGDHSGEWTMTGEAVFAQQPYRPARRTPKPRVVGVQSAIVVGPPGEEIHTDEFGRVRAQFHWDREGRFSDASSCWIRVSQGWAGSRYGLMAIPRVGQEVLVDFFDGDPDRPVIVGRVFNSTTRVPYTLPAEKTKSGWKSDSSPGSGGFNELSFDDAAGRELIHVQAQRDYTEIIKRDQRSTVLSNRSASVTGADAVTVGGSQSVNVVRSQSHTIGEQQINQIGEGRTSIVGTSDAVDAGDSQSVTVGDGVGYTINKDKTVQITNGVASIKITPEGVFIDAQGKLEISAGGLLKLSGAEVQIDGGPNVLINTTSAKAPAVATIGKARAPSAPGRPGGGGETSAPAEVMRGGGAAEAPGGIEDVEVEGAAREVPRLDRALSSPPLTPAAAPASLQIGPAAGAAIQEAVRAPSASLAALVATGRGALELFRLAKGESLASLPSTLDVLGPVLTTPLPALGGLSAGDLGTLVNAGSAAGIFHVGGAGGQVAQFLALRTAAAPRSVNGAAVKTAAQATEASGVPAERAYAGALSAQGVALYRGDLQGGFAKVEP</sequence>
<dbReference type="Pfam" id="PF22178">
    <property type="entry name" value="Gp5_trimer_C"/>
    <property type="match status" value="1"/>
</dbReference>
<dbReference type="NCBIfam" id="TIGR01646">
    <property type="entry name" value="vgr_GE"/>
    <property type="match status" value="1"/>
</dbReference>
<dbReference type="SUPFAM" id="SSF69349">
    <property type="entry name" value="Phage fibre proteins"/>
    <property type="match status" value="1"/>
</dbReference>
<dbReference type="InterPro" id="IPR006531">
    <property type="entry name" value="Gp5/Vgr_OB"/>
</dbReference>
<reference evidence="6 7" key="1">
    <citation type="journal article" date="2013" name="Sci. Rep.">
        <title>Extraordinary expansion of a Sorangium cellulosum genome from an alkaline milieu.</title>
        <authorList>
            <person name="Han K."/>
            <person name="Li Z.F."/>
            <person name="Peng R."/>
            <person name="Zhu L.P."/>
            <person name="Zhou T."/>
            <person name="Wang L.G."/>
            <person name="Li S.G."/>
            <person name="Zhang X.B."/>
            <person name="Hu W."/>
            <person name="Wu Z.H."/>
            <person name="Qin N."/>
            <person name="Li Y.Z."/>
        </authorList>
    </citation>
    <scope>NUCLEOTIDE SEQUENCE [LARGE SCALE GENOMIC DNA]</scope>
    <source>
        <strain evidence="6 7">So0157-2</strain>
    </source>
</reference>
<dbReference type="PANTHER" id="PTHR32305:SF15">
    <property type="entry name" value="PROTEIN RHSA-RELATED"/>
    <property type="match status" value="1"/>
</dbReference>
<evidence type="ECO:0000313" key="7">
    <source>
        <dbReference type="Proteomes" id="UP000014803"/>
    </source>
</evidence>
<proteinExistence type="inferred from homology"/>
<dbReference type="Proteomes" id="UP000014803">
    <property type="component" value="Chromosome"/>
</dbReference>
<dbReference type="eggNOG" id="COG3501">
    <property type="taxonomic scope" value="Bacteria"/>
</dbReference>
<dbReference type="RefSeq" id="WP_020742202.1">
    <property type="nucleotide sequence ID" value="NC_021658.1"/>
</dbReference>
<dbReference type="EMBL" id="CP003969">
    <property type="protein sequence ID" value="AGP42272.1"/>
    <property type="molecule type" value="Genomic_DNA"/>
</dbReference>
<accession>S4Y9Q9</accession>
<dbReference type="SUPFAM" id="SSF69279">
    <property type="entry name" value="Phage tail proteins"/>
    <property type="match status" value="2"/>
</dbReference>
<dbReference type="OrthoDB" id="5478298at2"/>
<dbReference type="STRING" id="1254432.SCE1572_51900"/>
<dbReference type="InterPro" id="IPR050708">
    <property type="entry name" value="T6SS_VgrG/RHS"/>
</dbReference>
<evidence type="ECO:0000256" key="3">
    <source>
        <dbReference type="ARBA" id="ARBA00022525"/>
    </source>
</evidence>
<dbReference type="HOGENOM" id="CLU_004121_7_3_7"/>
<protein>
    <submittedName>
        <fullName evidence="6">Uncharacterized protein</fullName>
    </submittedName>
</protein>
<evidence type="ECO:0000256" key="2">
    <source>
        <dbReference type="ARBA" id="ARBA00005558"/>
    </source>
</evidence>
<feature type="domain" description="Gp5/Type VI secretion system Vgr C-terminal trimerisation" evidence="5">
    <location>
        <begin position="487"/>
        <end position="598"/>
    </location>
</feature>
<organism evidence="6 7">
    <name type="scientific">Sorangium cellulosum So0157-2</name>
    <dbReference type="NCBI Taxonomy" id="1254432"/>
    <lineage>
        <taxon>Bacteria</taxon>
        <taxon>Pseudomonadati</taxon>
        <taxon>Myxococcota</taxon>
        <taxon>Polyangia</taxon>
        <taxon>Polyangiales</taxon>
        <taxon>Polyangiaceae</taxon>
        <taxon>Sorangium</taxon>
    </lineage>
</organism>
<feature type="domain" description="Gp5/Type VI secretion system Vgr protein OB-fold" evidence="4">
    <location>
        <begin position="402"/>
        <end position="470"/>
    </location>
</feature>